<evidence type="ECO:0000313" key="8">
    <source>
        <dbReference type="Proteomes" id="UP000003299"/>
    </source>
</evidence>
<accession>F0BKN8</accession>
<sequence length="225" mass="25270">MAAVSEFGAESSAGVRPFTAGIQLTKFRDVVAMRGRDEDTGEFRGASRSQQRREALEIFDLGEKLVALTPAQLAKLPVPESLIPHIEESKRITSHIAHKRQLAFLAKHMRREDDETLAAIRDALDANSDTARREVAAIHRVERWRERLLAEGDVALAELLETYPAADRQQLRQLVRNAIHERAKNKPPRAYRELFQVLRDLSQEQGLESGDSGLEDGEPASEDDE</sequence>
<dbReference type="GO" id="GO:1902626">
    <property type="term" value="P:assembly of large subunit precursor of preribosome"/>
    <property type="evidence" value="ECO:0007669"/>
    <property type="project" value="UniProtKB-UniRule"/>
</dbReference>
<evidence type="ECO:0000256" key="4">
    <source>
        <dbReference type="ARBA" id="ARBA00022884"/>
    </source>
</evidence>
<comment type="subcellular location">
    <subcellularLocation>
        <location evidence="5">Cytoplasm</location>
    </subcellularLocation>
    <text evidence="5">Associates with late stage pre-50S ribosomal subunits.</text>
</comment>
<keyword evidence="1 5" id="KW-0963">Cytoplasm</keyword>
<reference evidence="7 8" key="1">
    <citation type="journal article" date="2011" name="BMC Genomics">
        <title>Comparative genomics reveals diversity among xanthomonads infecting tomato and pepper.</title>
        <authorList>
            <person name="Potnis N."/>
            <person name="Krasileva K."/>
            <person name="Chow V."/>
            <person name="Almeida N.F."/>
            <person name="Patil P.B."/>
            <person name="Ryan R.P."/>
            <person name="Sharlach M."/>
            <person name="Behlau F."/>
            <person name="Dow J.M."/>
            <person name="Momol M.T."/>
            <person name="White F.F."/>
            <person name="Preston J.F."/>
            <person name="Vinatzer B.A."/>
            <person name="Koebnik R."/>
            <person name="Setubal J.C."/>
            <person name="Norman D.J."/>
            <person name="Staskawicz B.J."/>
            <person name="Jones J.B."/>
        </authorList>
    </citation>
    <scope>NUCLEOTIDE SEQUENCE [LARGE SCALE GENOMIC DNA]</scope>
    <source>
        <strain evidence="7 8">ATCC 35937</strain>
    </source>
</reference>
<dbReference type="CDD" id="cd16331">
    <property type="entry name" value="YjgA-like"/>
    <property type="match status" value="1"/>
</dbReference>
<evidence type="ECO:0000256" key="3">
    <source>
        <dbReference type="ARBA" id="ARBA00022730"/>
    </source>
</evidence>
<keyword evidence="4 5" id="KW-0694">RNA-binding</keyword>
<gene>
    <name evidence="5" type="primary">darP</name>
    <name evidence="7" type="ORF">XVE_4853</name>
</gene>
<feature type="region of interest" description="Disordered" evidence="6">
    <location>
        <begin position="202"/>
        <end position="225"/>
    </location>
</feature>
<evidence type="ECO:0000256" key="5">
    <source>
        <dbReference type="HAMAP-Rule" id="MF_00765"/>
    </source>
</evidence>
<organism evidence="7 8">
    <name type="scientific">Xanthomonas vesicatoria ATCC 35937</name>
    <dbReference type="NCBI Taxonomy" id="925775"/>
    <lineage>
        <taxon>Bacteria</taxon>
        <taxon>Pseudomonadati</taxon>
        <taxon>Pseudomonadota</taxon>
        <taxon>Gammaproteobacteria</taxon>
        <taxon>Lysobacterales</taxon>
        <taxon>Lysobacteraceae</taxon>
        <taxon>Xanthomonas</taxon>
    </lineage>
</organism>
<dbReference type="GO" id="GO:0043022">
    <property type="term" value="F:ribosome binding"/>
    <property type="evidence" value="ECO:0007669"/>
    <property type="project" value="UniProtKB-UniRule"/>
</dbReference>
<comment type="similarity">
    <text evidence="5">Belongs to the DarP family.</text>
</comment>
<dbReference type="Pfam" id="PF04751">
    <property type="entry name" value="DarP"/>
    <property type="match status" value="1"/>
</dbReference>
<evidence type="ECO:0000256" key="1">
    <source>
        <dbReference type="ARBA" id="ARBA00022490"/>
    </source>
</evidence>
<dbReference type="AlphaFoldDB" id="F0BKN8"/>
<dbReference type="InterPro" id="IPR006839">
    <property type="entry name" value="DarP"/>
</dbReference>
<keyword evidence="3 5" id="KW-0699">rRNA-binding</keyword>
<dbReference type="Gene3D" id="1.10.60.30">
    <property type="entry name" value="PSPTO4464-like domains"/>
    <property type="match status" value="2"/>
</dbReference>
<feature type="compositionally biased region" description="Acidic residues" evidence="6">
    <location>
        <begin position="213"/>
        <end position="225"/>
    </location>
</feature>
<evidence type="ECO:0000256" key="2">
    <source>
        <dbReference type="ARBA" id="ARBA00022517"/>
    </source>
</evidence>
<evidence type="ECO:0000313" key="7">
    <source>
        <dbReference type="EMBL" id="EGD06971.1"/>
    </source>
</evidence>
<dbReference type="FunFam" id="1.10.60.30:FF:000002">
    <property type="entry name" value="UPF0307 protein YjgA"/>
    <property type="match status" value="1"/>
</dbReference>
<proteinExistence type="inferred from homology"/>
<dbReference type="HAMAP" id="MF_00765">
    <property type="entry name" value="DarP"/>
    <property type="match status" value="1"/>
</dbReference>
<dbReference type="eggNOG" id="COG3028">
    <property type="taxonomic scope" value="Bacteria"/>
</dbReference>
<keyword evidence="2 5" id="KW-0690">Ribosome biogenesis</keyword>
<dbReference type="EMBL" id="AEQV01000265">
    <property type="protein sequence ID" value="EGD06971.1"/>
    <property type="molecule type" value="Genomic_DNA"/>
</dbReference>
<dbReference type="InterPro" id="IPR023153">
    <property type="entry name" value="DarP_sf"/>
</dbReference>
<name>F0BKN8_9XANT</name>
<comment type="function">
    <text evidence="5">Member of a network of 50S ribosomal subunit biogenesis factors which assembles along the 30S-50S interface, preventing incorrect 23S rRNA structures from forming. Promotes peptidyl transferase center (PTC) maturation.</text>
</comment>
<dbReference type="GO" id="GO:0019843">
    <property type="term" value="F:rRNA binding"/>
    <property type="evidence" value="ECO:0007669"/>
    <property type="project" value="UniProtKB-UniRule"/>
</dbReference>
<dbReference type="SUPFAM" id="SSF158710">
    <property type="entry name" value="PSPTO4464-like"/>
    <property type="match status" value="1"/>
</dbReference>
<protein>
    <recommendedName>
        <fullName evidence="5">Dual-action ribosomal maturation protein DarP</fullName>
    </recommendedName>
    <alternativeName>
        <fullName evidence="5">Large ribosomal subunit assembly factor DarP</fullName>
    </alternativeName>
</protein>
<dbReference type="Proteomes" id="UP000003299">
    <property type="component" value="Unassembled WGS sequence"/>
</dbReference>
<dbReference type="NCBIfam" id="NF003593">
    <property type="entry name" value="PRK05255.1-1"/>
    <property type="match status" value="1"/>
</dbReference>
<comment type="caution">
    <text evidence="7">The sequence shown here is derived from an EMBL/GenBank/DDBJ whole genome shotgun (WGS) entry which is preliminary data.</text>
</comment>
<dbReference type="PANTHER" id="PTHR38101:SF1">
    <property type="entry name" value="UPF0307 PROTEIN YJGA"/>
    <property type="match status" value="1"/>
</dbReference>
<evidence type="ECO:0000256" key="6">
    <source>
        <dbReference type="SAM" id="MobiDB-lite"/>
    </source>
</evidence>
<dbReference type="PANTHER" id="PTHR38101">
    <property type="entry name" value="UPF0307 PROTEIN YJGA"/>
    <property type="match status" value="1"/>
</dbReference>
<dbReference type="GO" id="GO:0005829">
    <property type="term" value="C:cytosol"/>
    <property type="evidence" value="ECO:0007669"/>
    <property type="project" value="TreeGrafter"/>
</dbReference>